<comment type="caution">
    <text evidence="1">The sequence shown here is derived from an EMBL/GenBank/DDBJ whole genome shotgun (WGS) entry which is preliminary data.</text>
</comment>
<protein>
    <submittedName>
        <fullName evidence="1">Phosphoribosyl-ATP pyrophosphohydrolase</fullName>
    </submittedName>
</protein>
<sequence>MDKRIYNKLVRDRVPEAIVAGGDKCVHEVIDDDQAFLDALDEKLDEELAEYQTSKDIDKLADVLEVIYAICEAHDLSFQDLEQIRLDKRARRGGFTKKFLVTEIHEKR</sequence>
<dbReference type="Proteomes" id="UP001631949">
    <property type="component" value="Unassembled WGS sequence"/>
</dbReference>
<dbReference type="RefSeq" id="WP_408977893.1">
    <property type="nucleotide sequence ID" value="NZ_JBJUVG010000012.1"/>
</dbReference>
<reference evidence="1 2" key="1">
    <citation type="journal article" date="2016" name="Int. J. Syst. Evol. Microbiol.">
        <title>Peptococcus simiae sp. nov., isolated from rhesus macaque faeces and emended description of the genus Peptococcus.</title>
        <authorList>
            <person name="Shkoporov A.N."/>
            <person name="Efimov B.A."/>
            <person name="Kondova I."/>
            <person name="Ouwerling B."/>
            <person name="Chaplin A.V."/>
            <person name="Shcherbakova V.A."/>
            <person name="Langermans J.A.M."/>
        </authorList>
    </citation>
    <scope>NUCLEOTIDE SEQUENCE [LARGE SCALE GENOMIC DNA]</scope>
    <source>
        <strain evidence="1 2">M108</strain>
    </source>
</reference>
<evidence type="ECO:0000313" key="2">
    <source>
        <dbReference type="Proteomes" id="UP001631949"/>
    </source>
</evidence>
<proteinExistence type="predicted"/>
<accession>A0ABW9H094</accession>
<evidence type="ECO:0000313" key="1">
    <source>
        <dbReference type="EMBL" id="MFM9414280.1"/>
    </source>
</evidence>
<dbReference type="EMBL" id="JBJUVG010000012">
    <property type="protein sequence ID" value="MFM9414280.1"/>
    <property type="molecule type" value="Genomic_DNA"/>
</dbReference>
<name>A0ABW9H094_9FIRM</name>
<dbReference type="CDD" id="cd11532">
    <property type="entry name" value="NTP-PPase_COG4997"/>
    <property type="match status" value="1"/>
</dbReference>
<keyword evidence="2" id="KW-1185">Reference proteome</keyword>
<gene>
    <name evidence="1" type="ORF">ACKQTC_07855</name>
</gene>
<dbReference type="InterPro" id="IPR038735">
    <property type="entry name" value="MSMEG_1276-like_NTP-PPase_dom"/>
</dbReference>
<organism evidence="1 2">
    <name type="scientific">Peptococcus simiae</name>
    <dbReference type="NCBI Taxonomy" id="1643805"/>
    <lineage>
        <taxon>Bacteria</taxon>
        <taxon>Bacillati</taxon>
        <taxon>Bacillota</taxon>
        <taxon>Clostridia</taxon>
        <taxon>Eubacteriales</taxon>
        <taxon>Peptococcaceae</taxon>
        <taxon>Peptococcus</taxon>
    </lineage>
</organism>